<evidence type="ECO:0000256" key="7">
    <source>
        <dbReference type="RuleBase" id="RU364108"/>
    </source>
</evidence>
<dbReference type="Pfam" id="PF04981">
    <property type="entry name" value="NMD3"/>
    <property type="match status" value="1"/>
</dbReference>
<dbReference type="GO" id="GO:0000055">
    <property type="term" value="P:ribosomal large subunit export from nucleus"/>
    <property type="evidence" value="ECO:0007669"/>
    <property type="project" value="TreeGrafter"/>
</dbReference>
<evidence type="ECO:0000256" key="5">
    <source>
        <dbReference type="ARBA" id="ARBA00022927"/>
    </source>
</evidence>
<keyword evidence="4 7" id="KW-0963">Cytoplasm</keyword>
<dbReference type="GO" id="GO:0005737">
    <property type="term" value="C:cytoplasm"/>
    <property type="evidence" value="ECO:0007669"/>
    <property type="project" value="UniProtKB-SubCell"/>
</dbReference>
<evidence type="ECO:0000259" key="8">
    <source>
        <dbReference type="Pfam" id="PF04981"/>
    </source>
</evidence>
<accession>A0A1Z8JRJ5</accession>
<keyword evidence="5 7" id="KW-0653">Protein transport</keyword>
<dbReference type="Proteomes" id="UP000195871">
    <property type="component" value="Unassembled WGS sequence"/>
</dbReference>
<comment type="similarity">
    <text evidence="1 7">Belongs to the NMD3 family.</text>
</comment>
<organism evidence="11 12">
    <name type="scientific">Pichia kudriavzevii</name>
    <name type="common">Yeast</name>
    <name type="synonym">Issatchenkia orientalis</name>
    <dbReference type="NCBI Taxonomy" id="4909"/>
    <lineage>
        <taxon>Eukaryota</taxon>
        <taxon>Fungi</taxon>
        <taxon>Dikarya</taxon>
        <taxon>Ascomycota</taxon>
        <taxon>Saccharomycotina</taxon>
        <taxon>Pichiomycetes</taxon>
        <taxon>Pichiales</taxon>
        <taxon>Pichiaceae</taxon>
        <taxon>Pichia</taxon>
    </lineage>
</organism>
<dbReference type="GO" id="GO:0043023">
    <property type="term" value="F:ribosomal large subunit binding"/>
    <property type="evidence" value="ECO:0007669"/>
    <property type="project" value="InterPro"/>
</dbReference>
<dbReference type="PANTHER" id="PTHR12746:SF2">
    <property type="entry name" value="60S RIBOSOMAL EXPORT PROTEIN NMD3"/>
    <property type="match status" value="1"/>
</dbReference>
<evidence type="ECO:0000256" key="6">
    <source>
        <dbReference type="ARBA" id="ARBA00023242"/>
    </source>
</evidence>
<dbReference type="PANTHER" id="PTHR12746">
    <property type="entry name" value="NONSENSE-MEDIATED MRNA DECAY PROTEIN 3"/>
    <property type="match status" value="1"/>
</dbReference>
<evidence type="ECO:0000256" key="1">
    <source>
        <dbReference type="ARBA" id="ARBA00009794"/>
    </source>
</evidence>
<dbReference type="Pfam" id="PF21192">
    <property type="entry name" value="OB_NMD3"/>
    <property type="match status" value="1"/>
</dbReference>
<gene>
    <name evidence="11" type="ORF">CAS74_001482</name>
</gene>
<dbReference type="VEuPathDB" id="FungiDB:C5L36_0A02810"/>
<evidence type="ECO:0000259" key="9">
    <source>
        <dbReference type="Pfam" id="PF21192"/>
    </source>
</evidence>
<protein>
    <recommendedName>
        <fullName evidence="2 7">60S ribosomal export protein NMD3</fullName>
    </recommendedName>
</protein>
<evidence type="ECO:0000256" key="4">
    <source>
        <dbReference type="ARBA" id="ARBA00022490"/>
    </source>
</evidence>
<evidence type="ECO:0000256" key="3">
    <source>
        <dbReference type="ARBA" id="ARBA00022448"/>
    </source>
</evidence>
<dbReference type="InterPro" id="IPR039768">
    <property type="entry name" value="Nmd3"/>
</dbReference>
<dbReference type="AlphaFoldDB" id="A0A1Z8JRJ5"/>
<name>A0A1Z8JRJ5_PICKU</name>
<comment type="function">
    <text evidence="7">Acts as an adapter for the XPO1/CRM1-mediated export of the 60S ribosomal subunit.</text>
</comment>
<evidence type="ECO:0000259" key="10">
    <source>
        <dbReference type="Pfam" id="PF21193"/>
    </source>
</evidence>
<comment type="subcellular location">
    <subcellularLocation>
        <location evidence="7">Cytoplasm</location>
    </subcellularLocation>
    <subcellularLocation>
        <location evidence="7">Nucleus</location>
    </subcellularLocation>
</comment>
<dbReference type="InterPro" id="IPR007064">
    <property type="entry name" value="Nmd3_N"/>
</dbReference>
<dbReference type="InterPro" id="IPR048898">
    <property type="entry name" value="OB_NMD3"/>
</dbReference>
<evidence type="ECO:0000313" key="12">
    <source>
        <dbReference type="Proteomes" id="UP000195871"/>
    </source>
</evidence>
<dbReference type="GO" id="GO:0015031">
    <property type="term" value="P:protein transport"/>
    <property type="evidence" value="ECO:0007669"/>
    <property type="project" value="UniProtKB-KW"/>
</dbReference>
<evidence type="ECO:0000313" key="11">
    <source>
        <dbReference type="EMBL" id="OUT23170.1"/>
    </source>
</evidence>
<feature type="domain" description="60S ribosomal export protein NMD3 OB-fold" evidence="9">
    <location>
        <begin position="333"/>
        <end position="419"/>
    </location>
</feature>
<comment type="caution">
    <text evidence="11">The sequence shown here is derived from an EMBL/GenBank/DDBJ whole genome shotgun (WGS) entry which is preliminary data.</text>
</comment>
<feature type="domain" description="60S ribosomal export protein NMD3 SH3" evidence="10">
    <location>
        <begin position="269"/>
        <end position="316"/>
    </location>
</feature>
<dbReference type="InterPro" id="IPR048899">
    <property type="entry name" value="NMD_SH3"/>
</dbReference>
<dbReference type="Pfam" id="PF21193">
    <property type="entry name" value="NMD_SH3"/>
    <property type="match status" value="1"/>
</dbReference>
<feature type="domain" description="Nmd3 N-terminal" evidence="8">
    <location>
        <begin position="37"/>
        <end position="266"/>
    </location>
</feature>
<dbReference type="EMBL" id="NHMM01000002">
    <property type="protein sequence ID" value="OUT23170.1"/>
    <property type="molecule type" value="Genomic_DNA"/>
</dbReference>
<reference evidence="11 12" key="1">
    <citation type="submission" date="2017-05" db="EMBL/GenBank/DDBJ databases">
        <title>The Genome Sequence of Candida krusei Ckrusei653.</title>
        <authorList>
            <person name="Cuomo C."/>
            <person name="Forche A."/>
            <person name="Young S."/>
            <person name="Abouelleil A."/>
            <person name="Cao P."/>
            <person name="Chapman S."/>
            <person name="Cusick C."/>
            <person name="Shea T."/>
            <person name="Nusbaum C."/>
            <person name="Birren B."/>
        </authorList>
    </citation>
    <scope>NUCLEOTIDE SEQUENCE [LARGE SCALE GENOMIC DNA]</scope>
    <source>
        <strain evidence="11 12">Ckrusei653</strain>
    </source>
</reference>
<keyword evidence="3 7" id="KW-0813">Transport</keyword>
<dbReference type="GO" id="GO:0005634">
    <property type="term" value="C:nucleus"/>
    <property type="evidence" value="ECO:0007669"/>
    <property type="project" value="UniProtKB-SubCell"/>
</dbReference>
<evidence type="ECO:0000256" key="2">
    <source>
        <dbReference type="ARBA" id="ARBA00017035"/>
    </source>
</evidence>
<keyword evidence="6 7" id="KW-0539">Nucleus</keyword>
<proteinExistence type="inferred from homology"/>
<sequence length="528" mass="60846">MSNYQQMNNFDQLNHGHSHGDDFGHQHMVQPQATVLCCNCGVPMDGSTGLVMCYDCIKLNVDITDGIPREANLSFCRNCERFLQPPTNWIKAELESRELLALCLRRLKGLNKVRLIDAAFIWTEPHSRRVRVKLTIQGEAFQNAIIQQSFEVEYVVIAMQCPDCAKSYTAHTWNTAVQIRQKVPHKRTFLYLEQLILRHNAHVDTISIKETKDGLDFYYAKQNHAVKMIDFLNSTVPVKYKKSEELISADIHSGTSVYKFTFSVEIAPICKDDLVVLPAKVAKQMGNISRLVLCSKVSNSLQFIDPASLHIEDMQANVYWRYSFSPLADVTQLIEFIVLDVEPTGERRGKWLMADITCVRASDMGGNENEEYYIRSHLGGILHPGDSAMGYYMKNSNFNSDLFEELDTDNIADVVLVKKHYVRSNKRSKNRNWKLKRMANERKDIVATEVLDSRQARQEQERAERDYEMFLQDLEEDDELRQNINLYKSEKKVNFEEGMESEIEEDEDAPEINIDELLDELDEMNIDG</sequence>